<gene>
    <name evidence="2" type="ORF">Premu_2066</name>
</gene>
<evidence type="ECO:0000259" key="1">
    <source>
        <dbReference type="Pfam" id="PF13453"/>
    </source>
</evidence>
<feature type="domain" description="Transcription factor zinc-finger" evidence="1">
    <location>
        <begin position="6"/>
        <end position="37"/>
    </location>
</feature>
<proteinExistence type="predicted"/>
<sequence>MRYKYCPNCGAKLSLREAGDDGKVPYCDHCQKYWFDTFSDAVIVLVYNEKNEIALS</sequence>
<keyword evidence="2" id="KW-0378">Hydrolase</keyword>
<dbReference type="STRING" id="688246.Premu_2066"/>
<dbReference type="EMBL" id="GL945017">
    <property type="protein sequence ID" value="EGN57460.1"/>
    <property type="molecule type" value="Genomic_DNA"/>
</dbReference>
<dbReference type="Pfam" id="PF13453">
    <property type="entry name" value="Zn_ribbon_TFIIB"/>
    <property type="match status" value="1"/>
</dbReference>
<accession>F8N7K0</accession>
<protein>
    <submittedName>
        <fullName evidence="2">NUDIX family hydrolase</fullName>
    </submittedName>
</protein>
<dbReference type="OrthoDB" id="9786141at2"/>
<evidence type="ECO:0000313" key="3">
    <source>
        <dbReference type="Proteomes" id="UP000002772"/>
    </source>
</evidence>
<dbReference type="InterPro" id="IPR027392">
    <property type="entry name" value="TF_Znf"/>
</dbReference>
<dbReference type="RefSeq" id="WP_007575031.1">
    <property type="nucleotide sequence ID" value="NZ_BPTS01000002.1"/>
</dbReference>
<evidence type="ECO:0000313" key="2">
    <source>
        <dbReference type="EMBL" id="EGN57460.1"/>
    </source>
</evidence>
<organism evidence="2 3">
    <name type="scientific">Hallella multisaccharivorax DSM 17128</name>
    <dbReference type="NCBI Taxonomy" id="688246"/>
    <lineage>
        <taxon>Bacteria</taxon>
        <taxon>Pseudomonadati</taxon>
        <taxon>Bacteroidota</taxon>
        <taxon>Bacteroidia</taxon>
        <taxon>Bacteroidales</taxon>
        <taxon>Prevotellaceae</taxon>
        <taxon>Hallella</taxon>
    </lineage>
</organism>
<reference evidence="3" key="1">
    <citation type="journal article" date="2011" name="Stand. Genomic Sci.">
        <title>Non-contiguous finished genome sequence of the opportunistic oral pathogen Prevotella multisaccharivorax type strain (PPPA20).</title>
        <authorList>
            <person name="Pati A."/>
            <person name="Gronow S."/>
            <person name="Lu M."/>
            <person name="Lapidus A."/>
            <person name="Nolan M."/>
            <person name="Lucas S."/>
            <person name="Hammon N."/>
            <person name="Deshpande S."/>
            <person name="Cheng J.F."/>
            <person name="Tapia R."/>
            <person name="Han C."/>
            <person name="Goodwin L."/>
            <person name="Pitluck S."/>
            <person name="Liolios K."/>
            <person name="Pagani I."/>
            <person name="Mavromatis K."/>
            <person name="Mikhailova N."/>
            <person name="Huntemann M."/>
            <person name="Chen A."/>
            <person name="Palaniappan K."/>
            <person name="Land M."/>
            <person name="Hauser L."/>
            <person name="Detter J.C."/>
            <person name="Brambilla E.M."/>
            <person name="Rohde M."/>
            <person name="Goker M."/>
            <person name="Woyke T."/>
            <person name="Bristow J."/>
            <person name="Eisen J.A."/>
            <person name="Markowitz V."/>
            <person name="Hugenholtz P."/>
            <person name="Kyrpides N.C."/>
            <person name="Klenk H.P."/>
            <person name="Ivanova N."/>
        </authorList>
    </citation>
    <scope>NUCLEOTIDE SEQUENCE [LARGE SCALE GENOMIC DNA]</scope>
    <source>
        <strain evidence="3">DSM 17128</strain>
    </source>
</reference>
<dbReference type="HOGENOM" id="CLU_3010479_0_0_10"/>
<keyword evidence="3" id="KW-1185">Reference proteome</keyword>
<dbReference type="GO" id="GO:0016787">
    <property type="term" value="F:hydrolase activity"/>
    <property type="evidence" value="ECO:0007669"/>
    <property type="project" value="UniProtKB-KW"/>
</dbReference>
<dbReference type="Proteomes" id="UP000002772">
    <property type="component" value="Unassembled WGS sequence"/>
</dbReference>
<dbReference type="eggNOG" id="COG2816">
    <property type="taxonomic scope" value="Bacteria"/>
</dbReference>
<dbReference type="AlphaFoldDB" id="F8N7K0"/>
<name>F8N7K0_9BACT</name>